<dbReference type="InterPro" id="IPR036397">
    <property type="entry name" value="RNaseH_sf"/>
</dbReference>
<dbReference type="EMBL" id="JAFNEN010002930">
    <property type="protein sequence ID" value="KAG8172245.1"/>
    <property type="molecule type" value="Genomic_DNA"/>
</dbReference>
<dbReference type="Gene3D" id="3.30.420.10">
    <property type="entry name" value="Ribonuclease H-like superfamily/Ribonuclease H"/>
    <property type="match status" value="1"/>
</dbReference>
<feature type="non-terminal residue" evidence="1">
    <location>
        <position position="104"/>
    </location>
</feature>
<gene>
    <name evidence="1" type="ORF">JTE90_010699</name>
</gene>
<dbReference type="AlphaFoldDB" id="A0AAV6TJY0"/>
<reference evidence="1 2" key="1">
    <citation type="journal article" date="2022" name="Nat. Ecol. Evol.">
        <title>A masculinizing supergene underlies an exaggerated male reproductive morph in a spider.</title>
        <authorList>
            <person name="Hendrickx F."/>
            <person name="De Corte Z."/>
            <person name="Sonet G."/>
            <person name="Van Belleghem S.M."/>
            <person name="Kostlbacher S."/>
            <person name="Vangestel C."/>
        </authorList>
    </citation>
    <scope>NUCLEOTIDE SEQUENCE [LARGE SCALE GENOMIC DNA]</scope>
    <source>
        <strain evidence="1">W744_W776</strain>
    </source>
</reference>
<dbReference type="PANTHER" id="PTHR47765">
    <property type="entry name" value="3'-5' EXONUCLEASE DOMAIN-CONTAINING PROTEIN"/>
    <property type="match status" value="1"/>
</dbReference>
<protein>
    <recommendedName>
        <fullName evidence="3">3'-5' exonuclease domain-containing protein</fullName>
    </recommendedName>
</protein>
<evidence type="ECO:0008006" key="3">
    <source>
        <dbReference type="Google" id="ProtNLM"/>
    </source>
</evidence>
<name>A0AAV6TJY0_9ARAC</name>
<dbReference type="InterPro" id="IPR052408">
    <property type="entry name" value="Exonuclease_MUT-7-like"/>
</dbReference>
<dbReference type="PANTHER" id="PTHR47765:SF2">
    <property type="entry name" value="EXONUCLEASE MUT-7 HOMOLOG"/>
    <property type="match status" value="1"/>
</dbReference>
<dbReference type="InterPro" id="IPR012337">
    <property type="entry name" value="RNaseH-like_sf"/>
</dbReference>
<accession>A0AAV6TJY0</accession>
<evidence type="ECO:0000313" key="1">
    <source>
        <dbReference type="EMBL" id="KAG8172245.1"/>
    </source>
</evidence>
<dbReference type="SUPFAM" id="SSF53098">
    <property type="entry name" value="Ribonuclease H-like"/>
    <property type="match status" value="1"/>
</dbReference>
<keyword evidence="2" id="KW-1185">Reference proteome</keyword>
<proteinExistence type="predicted"/>
<dbReference type="Proteomes" id="UP000827092">
    <property type="component" value="Unassembled WGS sequence"/>
</dbReference>
<organism evidence="1 2">
    <name type="scientific">Oedothorax gibbosus</name>
    <dbReference type="NCBI Taxonomy" id="931172"/>
    <lineage>
        <taxon>Eukaryota</taxon>
        <taxon>Metazoa</taxon>
        <taxon>Ecdysozoa</taxon>
        <taxon>Arthropoda</taxon>
        <taxon>Chelicerata</taxon>
        <taxon>Arachnida</taxon>
        <taxon>Araneae</taxon>
        <taxon>Araneomorphae</taxon>
        <taxon>Entelegynae</taxon>
        <taxon>Araneoidea</taxon>
        <taxon>Linyphiidae</taxon>
        <taxon>Erigoninae</taxon>
        <taxon>Oedothorax</taxon>
    </lineage>
</organism>
<evidence type="ECO:0000313" key="2">
    <source>
        <dbReference type="Proteomes" id="UP000827092"/>
    </source>
</evidence>
<dbReference type="GO" id="GO:0003676">
    <property type="term" value="F:nucleic acid binding"/>
    <property type="evidence" value="ECO:0007669"/>
    <property type="project" value="InterPro"/>
</dbReference>
<comment type="caution">
    <text evidence="1">The sequence shown here is derived from an EMBL/GenBank/DDBJ whole genome shotgun (WGS) entry which is preliminary data.</text>
</comment>
<sequence>MIMWRNKQYCTLLRFEYIKPPPSDASDKDYLQLRLKKSDIHFVDTPVELLKAVEDISKNYDALGMDLEWKPDMGVTLNPGYARADLLQLAVWDAVYLIDILTLN</sequence>